<reference evidence="4 5" key="1">
    <citation type="submission" date="2019-09" db="EMBL/GenBank/DDBJ databases">
        <title>Draft genome of the ectomycorrhizal ascomycete Sphaerosporella brunnea.</title>
        <authorList>
            <consortium name="DOE Joint Genome Institute"/>
            <person name="Benucci G.M."/>
            <person name="Marozzi G."/>
            <person name="Antonielli L."/>
            <person name="Sanchez S."/>
            <person name="Marco P."/>
            <person name="Wang X."/>
            <person name="Falini L.B."/>
            <person name="Barry K."/>
            <person name="Haridas S."/>
            <person name="Lipzen A."/>
            <person name="Labutti K."/>
            <person name="Grigoriev I.V."/>
            <person name="Murat C."/>
            <person name="Martin F."/>
            <person name="Albertini E."/>
            <person name="Donnini D."/>
            <person name="Bonito G."/>
        </authorList>
    </citation>
    <scope>NUCLEOTIDE SEQUENCE [LARGE SCALE GENOMIC DNA]</scope>
    <source>
        <strain evidence="4 5">Sb_GMNB300</strain>
    </source>
</reference>
<dbReference type="AlphaFoldDB" id="A0A5J5F5Z7"/>
<organism evidence="4 5">
    <name type="scientific">Sphaerosporella brunnea</name>
    <dbReference type="NCBI Taxonomy" id="1250544"/>
    <lineage>
        <taxon>Eukaryota</taxon>
        <taxon>Fungi</taxon>
        <taxon>Dikarya</taxon>
        <taxon>Ascomycota</taxon>
        <taxon>Pezizomycotina</taxon>
        <taxon>Pezizomycetes</taxon>
        <taxon>Pezizales</taxon>
        <taxon>Pyronemataceae</taxon>
        <taxon>Sphaerosporella</taxon>
    </lineage>
</organism>
<dbReference type="OrthoDB" id="286301at2759"/>
<feature type="region of interest" description="Disordered" evidence="1">
    <location>
        <begin position="64"/>
        <end position="106"/>
    </location>
</feature>
<keyword evidence="5" id="KW-1185">Reference proteome</keyword>
<dbReference type="EMBL" id="VXIS01000025">
    <property type="protein sequence ID" value="KAA8912301.1"/>
    <property type="molecule type" value="Genomic_DNA"/>
</dbReference>
<feature type="signal peptide" evidence="2">
    <location>
        <begin position="1"/>
        <end position="16"/>
    </location>
</feature>
<sequence length="300" mass="32637">MKILFVLSLFVVSIYGQGLVQILKYNGFTVFAGFLESHPELLSRFTQTNDVTIWAPINSAEVPGSSNGRLRVRDPSPADISLMGSTTGPPPDPNVPSKRKRGAVPPLPPSNFVTLRTFLNDSQYVNLGSDQPGRVVSNYVGGAGVATLQVTSGTGDPVDQVSGPFKYDKGLIYGVTSYFTLPKPLFESLTTVGLTEFRDAIVAQGFKKKLSETPGVTIFAPRHCPDKIDISSHVITNGFLGFLPELYDQSARQNPIKTDSGIPIRVTLKDGVFYVNGVRIIRSNIIVQNGVVYEIEKPLY</sequence>
<proteinExistence type="predicted"/>
<name>A0A5J5F5Z7_9PEZI</name>
<dbReference type="InterPro" id="IPR036378">
    <property type="entry name" value="FAS1_dom_sf"/>
</dbReference>
<comment type="caution">
    <text evidence="4">The sequence shown here is derived from an EMBL/GenBank/DDBJ whole genome shotgun (WGS) entry which is preliminary data.</text>
</comment>
<dbReference type="Pfam" id="PF02469">
    <property type="entry name" value="Fasciclin"/>
    <property type="match status" value="1"/>
</dbReference>
<evidence type="ECO:0000313" key="5">
    <source>
        <dbReference type="Proteomes" id="UP000326924"/>
    </source>
</evidence>
<protein>
    <recommendedName>
        <fullName evidence="3">FAS1 domain-containing protein</fullName>
    </recommendedName>
</protein>
<dbReference type="Gene3D" id="2.30.180.10">
    <property type="entry name" value="FAS1 domain"/>
    <property type="match status" value="1"/>
</dbReference>
<evidence type="ECO:0000256" key="2">
    <source>
        <dbReference type="SAM" id="SignalP"/>
    </source>
</evidence>
<accession>A0A5J5F5Z7</accession>
<dbReference type="InterPro" id="IPR000782">
    <property type="entry name" value="FAS1_domain"/>
</dbReference>
<dbReference type="SUPFAM" id="SSF82153">
    <property type="entry name" value="FAS1 domain"/>
    <property type="match status" value="1"/>
</dbReference>
<evidence type="ECO:0000256" key="1">
    <source>
        <dbReference type="SAM" id="MobiDB-lite"/>
    </source>
</evidence>
<feature type="domain" description="FAS1" evidence="3">
    <location>
        <begin position="181"/>
        <end position="299"/>
    </location>
</feature>
<dbReference type="InParanoid" id="A0A5J5F5Z7"/>
<dbReference type="PROSITE" id="PS50213">
    <property type="entry name" value="FAS1"/>
    <property type="match status" value="1"/>
</dbReference>
<feature type="chain" id="PRO_5023943131" description="FAS1 domain-containing protein" evidence="2">
    <location>
        <begin position="17"/>
        <end position="300"/>
    </location>
</feature>
<gene>
    <name evidence="4" type="ORF">FN846DRAFT_933461</name>
</gene>
<evidence type="ECO:0000313" key="4">
    <source>
        <dbReference type="EMBL" id="KAA8912301.1"/>
    </source>
</evidence>
<keyword evidence="2" id="KW-0732">Signal</keyword>
<evidence type="ECO:0000259" key="3">
    <source>
        <dbReference type="PROSITE" id="PS50213"/>
    </source>
</evidence>
<dbReference type="Proteomes" id="UP000326924">
    <property type="component" value="Unassembled WGS sequence"/>
</dbReference>